<keyword evidence="3" id="KW-1185">Reference proteome</keyword>
<accession>A0A6P1NSJ9</accession>
<dbReference type="AlphaFoldDB" id="A0A6P1NSJ9"/>
<dbReference type="InterPro" id="IPR013320">
    <property type="entry name" value="ConA-like_dom_sf"/>
</dbReference>
<evidence type="ECO:0000313" key="3">
    <source>
        <dbReference type="Proteomes" id="UP000464186"/>
    </source>
</evidence>
<protein>
    <submittedName>
        <fullName evidence="2">Uncharacterized protein</fullName>
    </submittedName>
</protein>
<reference evidence="2 3" key="1">
    <citation type="submission" date="2020-01" db="EMBL/GenBank/DDBJ databases">
        <title>Pseudarthrobacter psychrotolerans sp. nov., isolated from antarctic soil.</title>
        <authorList>
            <person name="Shin Y."/>
            <person name="Park W."/>
        </authorList>
    </citation>
    <scope>NUCLEOTIDE SEQUENCE [LARGE SCALE GENOMIC DNA]</scope>
    <source>
        <strain evidence="2 3">YJ56</strain>
    </source>
</reference>
<dbReference type="Gene3D" id="2.60.120.200">
    <property type="match status" value="1"/>
</dbReference>
<dbReference type="EMBL" id="CP047898">
    <property type="protein sequence ID" value="QHK19761.1"/>
    <property type="molecule type" value="Genomic_DNA"/>
</dbReference>
<evidence type="ECO:0000313" key="2">
    <source>
        <dbReference type="EMBL" id="QHK19761.1"/>
    </source>
</evidence>
<feature type="compositionally biased region" description="Polar residues" evidence="1">
    <location>
        <begin position="94"/>
        <end position="109"/>
    </location>
</feature>
<proteinExistence type="predicted"/>
<gene>
    <name evidence="2" type="ORF">GU243_08495</name>
</gene>
<evidence type="ECO:0000256" key="1">
    <source>
        <dbReference type="SAM" id="MobiDB-lite"/>
    </source>
</evidence>
<dbReference type="SUPFAM" id="SSF49899">
    <property type="entry name" value="Concanavalin A-like lectins/glucanases"/>
    <property type="match status" value="1"/>
</dbReference>
<dbReference type="Proteomes" id="UP000464186">
    <property type="component" value="Chromosome"/>
</dbReference>
<sequence>MTTERGGPRPRRPLPAAALALALVTGLAALVVPPTSGGYLARVTNSTNTSGTAPYFTCQGAMAADKASAIFAYRLAETSGSTVAADFSGKNNPGTYRGTMTSDTTSANRPCTPRDSGGSYALAGTSMYVTAGGSTARASTNTFTLEVWFKTTTPGAG</sequence>
<dbReference type="KEGG" id="psey:GU243_08495"/>
<feature type="region of interest" description="Disordered" evidence="1">
    <location>
        <begin position="94"/>
        <end position="116"/>
    </location>
</feature>
<name>A0A6P1NSJ9_9MICC</name>
<organism evidence="2 3">
    <name type="scientific">Pseudarthrobacter psychrotolerans</name>
    <dbReference type="NCBI Taxonomy" id="2697569"/>
    <lineage>
        <taxon>Bacteria</taxon>
        <taxon>Bacillati</taxon>
        <taxon>Actinomycetota</taxon>
        <taxon>Actinomycetes</taxon>
        <taxon>Micrococcales</taxon>
        <taxon>Micrococcaceae</taxon>
        <taxon>Pseudarthrobacter</taxon>
    </lineage>
</organism>